<gene>
    <name evidence="2" type="ORF">MARPO_0096s0025</name>
</gene>
<accession>A0A2R6WFP1</accession>
<evidence type="ECO:0000256" key="1">
    <source>
        <dbReference type="SAM" id="MobiDB-lite"/>
    </source>
</evidence>
<evidence type="ECO:0000313" key="3">
    <source>
        <dbReference type="Proteomes" id="UP000244005"/>
    </source>
</evidence>
<keyword evidence="3" id="KW-1185">Reference proteome</keyword>
<dbReference type="Proteomes" id="UP000244005">
    <property type="component" value="Unassembled WGS sequence"/>
</dbReference>
<feature type="compositionally biased region" description="Basic and acidic residues" evidence="1">
    <location>
        <begin position="76"/>
        <end position="91"/>
    </location>
</feature>
<dbReference type="AlphaFoldDB" id="A0A2R6WFP1"/>
<proteinExistence type="predicted"/>
<name>A0A2R6WFP1_MARPO</name>
<feature type="compositionally biased region" description="Basic and acidic residues" evidence="1">
    <location>
        <begin position="127"/>
        <end position="144"/>
    </location>
</feature>
<protein>
    <submittedName>
        <fullName evidence="2">Uncharacterized protein</fullName>
    </submittedName>
</protein>
<reference evidence="3" key="1">
    <citation type="journal article" date="2017" name="Cell">
        <title>Insights into land plant evolution garnered from the Marchantia polymorpha genome.</title>
        <authorList>
            <person name="Bowman J.L."/>
            <person name="Kohchi T."/>
            <person name="Yamato K.T."/>
            <person name="Jenkins J."/>
            <person name="Shu S."/>
            <person name="Ishizaki K."/>
            <person name="Yamaoka S."/>
            <person name="Nishihama R."/>
            <person name="Nakamura Y."/>
            <person name="Berger F."/>
            <person name="Adam C."/>
            <person name="Aki S.S."/>
            <person name="Althoff F."/>
            <person name="Araki T."/>
            <person name="Arteaga-Vazquez M.A."/>
            <person name="Balasubrmanian S."/>
            <person name="Barry K."/>
            <person name="Bauer D."/>
            <person name="Boehm C.R."/>
            <person name="Briginshaw L."/>
            <person name="Caballero-Perez J."/>
            <person name="Catarino B."/>
            <person name="Chen F."/>
            <person name="Chiyoda S."/>
            <person name="Chovatia M."/>
            <person name="Davies K.M."/>
            <person name="Delmans M."/>
            <person name="Demura T."/>
            <person name="Dierschke T."/>
            <person name="Dolan L."/>
            <person name="Dorantes-Acosta A.E."/>
            <person name="Eklund D.M."/>
            <person name="Florent S.N."/>
            <person name="Flores-Sandoval E."/>
            <person name="Fujiyama A."/>
            <person name="Fukuzawa H."/>
            <person name="Galik B."/>
            <person name="Grimanelli D."/>
            <person name="Grimwood J."/>
            <person name="Grossniklaus U."/>
            <person name="Hamada T."/>
            <person name="Haseloff J."/>
            <person name="Hetherington A.J."/>
            <person name="Higo A."/>
            <person name="Hirakawa Y."/>
            <person name="Hundley H.N."/>
            <person name="Ikeda Y."/>
            <person name="Inoue K."/>
            <person name="Inoue S.I."/>
            <person name="Ishida S."/>
            <person name="Jia Q."/>
            <person name="Kakita M."/>
            <person name="Kanazawa T."/>
            <person name="Kawai Y."/>
            <person name="Kawashima T."/>
            <person name="Kennedy M."/>
            <person name="Kinose K."/>
            <person name="Kinoshita T."/>
            <person name="Kohara Y."/>
            <person name="Koide E."/>
            <person name="Komatsu K."/>
            <person name="Kopischke S."/>
            <person name="Kubo M."/>
            <person name="Kyozuka J."/>
            <person name="Lagercrantz U."/>
            <person name="Lin S.S."/>
            <person name="Lindquist E."/>
            <person name="Lipzen A.M."/>
            <person name="Lu C.W."/>
            <person name="De Luna E."/>
            <person name="Martienssen R.A."/>
            <person name="Minamino N."/>
            <person name="Mizutani M."/>
            <person name="Mizutani M."/>
            <person name="Mochizuki N."/>
            <person name="Monte I."/>
            <person name="Mosher R."/>
            <person name="Nagasaki H."/>
            <person name="Nakagami H."/>
            <person name="Naramoto S."/>
            <person name="Nishitani K."/>
            <person name="Ohtani M."/>
            <person name="Okamoto T."/>
            <person name="Okumura M."/>
            <person name="Phillips J."/>
            <person name="Pollak B."/>
            <person name="Reinders A."/>
            <person name="Rovekamp M."/>
            <person name="Sano R."/>
            <person name="Sawa S."/>
            <person name="Schmid M.W."/>
            <person name="Shirakawa M."/>
            <person name="Solano R."/>
            <person name="Spunde A."/>
            <person name="Suetsugu N."/>
            <person name="Sugano S."/>
            <person name="Sugiyama A."/>
            <person name="Sun R."/>
            <person name="Suzuki Y."/>
            <person name="Takenaka M."/>
            <person name="Takezawa D."/>
            <person name="Tomogane H."/>
            <person name="Tsuzuki M."/>
            <person name="Ueda T."/>
            <person name="Umeda M."/>
            <person name="Ward J.M."/>
            <person name="Watanabe Y."/>
            <person name="Yazaki K."/>
            <person name="Yokoyama R."/>
            <person name="Yoshitake Y."/>
            <person name="Yotsui I."/>
            <person name="Zachgo S."/>
            <person name="Schmutz J."/>
        </authorList>
    </citation>
    <scope>NUCLEOTIDE SEQUENCE [LARGE SCALE GENOMIC DNA]</scope>
    <source>
        <strain evidence="3">Tak-1</strain>
    </source>
</reference>
<dbReference type="EMBL" id="KZ772768">
    <property type="protein sequence ID" value="PTQ32673.1"/>
    <property type="molecule type" value="Genomic_DNA"/>
</dbReference>
<sequence>MTPEIPIKLCEIHGSRSFSTRARPSEGPEPVDILFEVRTPSPRSPDGASSSSLAGRGVAGWLAGAAGRLAARRRLFDSEEKEGGSGEEGHVNRQSGSSLEINDGRWTTVKEEYKTRGTSTGSSGETQCEKRGEREEKRARDEPVLAKGVPALARERIESRD</sequence>
<feature type="region of interest" description="Disordered" evidence="1">
    <location>
        <begin position="1"/>
        <end position="30"/>
    </location>
</feature>
<feature type="region of interest" description="Disordered" evidence="1">
    <location>
        <begin position="76"/>
        <end position="161"/>
    </location>
</feature>
<evidence type="ECO:0000313" key="2">
    <source>
        <dbReference type="EMBL" id="PTQ32673.1"/>
    </source>
</evidence>
<organism evidence="2 3">
    <name type="scientific">Marchantia polymorpha</name>
    <name type="common">Common liverwort</name>
    <name type="synonym">Marchantia aquatica</name>
    <dbReference type="NCBI Taxonomy" id="3197"/>
    <lineage>
        <taxon>Eukaryota</taxon>
        <taxon>Viridiplantae</taxon>
        <taxon>Streptophyta</taxon>
        <taxon>Embryophyta</taxon>
        <taxon>Marchantiophyta</taxon>
        <taxon>Marchantiopsida</taxon>
        <taxon>Marchantiidae</taxon>
        <taxon>Marchantiales</taxon>
        <taxon>Marchantiaceae</taxon>
        <taxon>Marchantia</taxon>
    </lineage>
</organism>